<comment type="caution">
    <text evidence="5">The sequence shown here is derived from an EMBL/GenBank/DDBJ whole genome shotgun (WGS) entry which is preliminary data.</text>
</comment>
<protein>
    <submittedName>
        <fullName evidence="5">Glycosyltransferase family 2 protein</fullName>
    </submittedName>
</protein>
<feature type="domain" description="Glycosyltransferase 2-like" evidence="4">
    <location>
        <begin position="6"/>
        <end position="116"/>
    </location>
</feature>
<comment type="similarity">
    <text evidence="1">Belongs to the glycosyltransferase 2 family.</text>
</comment>
<keyword evidence="3" id="KW-0808">Transferase</keyword>
<reference evidence="5" key="2">
    <citation type="journal article" date="2021" name="Microbiome">
        <title>Successional dynamics and alternative stable states in a saline activated sludge microbial community over 9 years.</title>
        <authorList>
            <person name="Wang Y."/>
            <person name="Ye J."/>
            <person name="Ju F."/>
            <person name="Liu L."/>
            <person name="Boyd J.A."/>
            <person name="Deng Y."/>
            <person name="Parks D.H."/>
            <person name="Jiang X."/>
            <person name="Yin X."/>
            <person name="Woodcroft B.J."/>
            <person name="Tyson G.W."/>
            <person name="Hugenholtz P."/>
            <person name="Polz M.F."/>
            <person name="Zhang T."/>
        </authorList>
    </citation>
    <scope>NUCLEOTIDE SEQUENCE</scope>
    <source>
        <strain evidence="5">HKST-UBA09</strain>
    </source>
</reference>
<dbReference type="PANTHER" id="PTHR43179:SF12">
    <property type="entry name" value="GALACTOFURANOSYLTRANSFERASE GLFT2"/>
    <property type="match status" value="1"/>
</dbReference>
<reference evidence="5" key="1">
    <citation type="submission" date="2020-04" db="EMBL/GenBank/DDBJ databases">
        <authorList>
            <person name="Zhang T."/>
        </authorList>
    </citation>
    <scope>NUCLEOTIDE SEQUENCE</scope>
    <source>
        <strain evidence="5">HKST-UBA09</strain>
    </source>
</reference>
<dbReference type="EMBL" id="JAGQLF010000069">
    <property type="protein sequence ID" value="MCA9387231.1"/>
    <property type="molecule type" value="Genomic_DNA"/>
</dbReference>
<dbReference type="PANTHER" id="PTHR43179">
    <property type="entry name" value="RHAMNOSYLTRANSFERASE WBBL"/>
    <property type="match status" value="1"/>
</dbReference>
<keyword evidence="2" id="KW-0328">Glycosyltransferase</keyword>
<evidence type="ECO:0000313" key="6">
    <source>
        <dbReference type="Proteomes" id="UP000714915"/>
    </source>
</evidence>
<dbReference type="Pfam" id="PF00535">
    <property type="entry name" value="Glycos_transf_2"/>
    <property type="match status" value="1"/>
</dbReference>
<dbReference type="Gene3D" id="3.90.550.10">
    <property type="entry name" value="Spore Coat Polysaccharide Biosynthesis Protein SpsA, Chain A"/>
    <property type="match status" value="1"/>
</dbReference>
<sequence>MKKITLLMTTWNAFDHVKFTINSLFANTNNFSLIIFDNGSNSDVVNFLKKLETEKDNVRVIYSPENVGVWKSRFEASQLVDTDLMGIIDSDIAFQKNWLETLSEYFQDSEVGQVGPTKLFSHLIHPYTNLPMHLAWREVEKSNPNLNDQIKKYLNDNSFRNFIQDLWNVNGYFNEEISIPPHCISGCCMLTRTNLYKSPKVVDVEYAKSKYGFEDMDYSWKLKELGYKVLISNKVYVHHFEHSSVDENQLNINAPDQQYNTLYFYQKWEETIVDWIISEKEMGKSLQEIQESFIINILYKTIPKNIPTKLLAALKDE</sequence>
<evidence type="ECO:0000256" key="2">
    <source>
        <dbReference type="ARBA" id="ARBA00022676"/>
    </source>
</evidence>
<evidence type="ECO:0000259" key="4">
    <source>
        <dbReference type="Pfam" id="PF00535"/>
    </source>
</evidence>
<accession>A0A955LBY9</accession>
<proteinExistence type="inferred from homology"/>
<gene>
    <name evidence="5" type="ORF">KC669_04320</name>
</gene>
<evidence type="ECO:0000256" key="1">
    <source>
        <dbReference type="ARBA" id="ARBA00006739"/>
    </source>
</evidence>
<evidence type="ECO:0000256" key="3">
    <source>
        <dbReference type="ARBA" id="ARBA00022679"/>
    </source>
</evidence>
<dbReference type="InterPro" id="IPR029044">
    <property type="entry name" value="Nucleotide-diphossugar_trans"/>
</dbReference>
<dbReference type="InterPro" id="IPR001173">
    <property type="entry name" value="Glyco_trans_2-like"/>
</dbReference>
<dbReference type="Proteomes" id="UP000714915">
    <property type="component" value="Unassembled WGS sequence"/>
</dbReference>
<dbReference type="SUPFAM" id="SSF53448">
    <property type="entry name" value="Nucleotide-diphospho-sugar transferases"/>
    <property type="match status" value="1"/>
</dbReference>
<dbReference type="AlphaFoldDB" id="A0A955LBY9"/>
<evidence type="ECO:0000313" key="5">
    <source>
        <dbReference type="EMBL" id="MCA9387231.1"/>
    </source>
</evidence>
<name>A0A955LBY9_9BACT</name>
<organism evidence="5 6">
    <name type="scientific">Candidatus Dojkabacteria bacterium</name>
    <dbReference type="NCBI Taxonomy" id="2099670"/>
    <lineage>
        <taxon>Bacteria</taxon>
        <taxon>Candidatus Dojkabacteria</taxon>
    </lineage>
</organism>
<dbReference type="GO" id="GO:0016757">
    <property type="term" value="F:glycosyltransferase activity"/>
    <property type="evidence" value="ECO:0007669"/>
    <property type="project" value="UniProtKB-KW"/>
</dbReference>